<reference evidence="3" key="1">
    <citation type="submission" date="2015-09" db="EMBL/GenBank/DDBJ databases">
        <authorList>
            <consortium name="Pathogen Informatics"/>
        </authorList>
    </citation>
    <scope>NUCLEOTIDE SEQUENCE [LARGE SCALE GENOMIC DNA]</scope>
    <source>
        <strain evidence="3">Lake Konstanz</strain>
    </source>
</reference>
<dbReference type="VEuPathDB" id="TriTrypDB:BSAL_62740"/>
<evidence type="ECO:0000313" key="3">
    <source>
        <dbReference type="Proteomes" id="UP000051952"/>
    </source>
</evidence>
<evidence type="ECO:0000256" key="1">
    <source>
        <dbReference type="SAM" id="MobiDB-lite"/>
    </source>
</evidence>
<accession>A0A0S4IRM8</accession>
<dbReference type="Proteomes" id="UP000051952">
    <property type="component" value="Unassembled WGS sequence"/>
</dbReference>
<dbReference type="EMBL" id="CYKH01000331">
    <property type="protein sequence ID" value="CUF46636.1"/>
    <property type="molecule type" value="Genomic_DNA"/>
</dbReference>
<feature type="region of interest" description="Disordered" evidence="1">
    <location>
        <begin position="129"/>
        <end position="152"/>
    </location>
</feature>
<dbReference type="AlphaFoldDB" id="A0A0S4IRM8"/>
<organism evidence="2 3">
    <name type="scientific">Bodo saltans</name>
    <name type="common">Flagellated protozoan</name>
    <dbReference type="NCBI Taxonomy" id="75058"/>
    <lineage>
        <taxon>Eukaryota</taxon>
        <taxon>Discoba</taxon>
        <taxon>Euglenozoa</taxon>
        <taxon>Kinetoplastea</taxon>
        <taxon>Metakinetoplastina</taxon>
        <taxon>Eubodonida</taxon>
        <taxon>Bodonidae</taxon>
        <taxon>Bodo</taxon>
    </lineage>
</organism>
<proteinExistence type="predicted"/>
<gene>
    <name evidence="2" type="ORF">BSAL_62740</name>
</gene>
<name>A0A0S4IRM8_BODSA</name>
<evidence type="ECO:0000313" key="2">
    <source>
        <dbReference type="EMBL" id="CUF46636.1"/>
    </source>
</evidence>
<keyword evidence="3" id="KW-1185">Reference proteome</keyword>
<protein>
    <submittedName>
        <fullName evidence="2">Uncharacterized protein</fullName>
    </submittedName>
</protein>
<sequence length="152" mass="16472">MGRASIFRTTNAQTFSMGSSQGIGGGGASINCTATRRFSNASSSLSTCERAPSCLNKRPGCHSLKKTNLRHPTPTTPHMCHGGPALRNHSRWVFPVRAPATNNCFVAVKQLFVALHRCRQNATRFSFSSMRKGGLSPSPRRKATRFSSESST</sequence>